<name>A0A2P2NN30_RHIMU</name>
<protein>
    <submittedName>
        <fullName evidence="1">Uncharacterized protein</fullName>
    </submittedName>
</protein>
<dbReference type="EMBL" id="GGEC01063316">
    <property type="protein sequence ID" value="MBX43800.1"/>
    <property type="molecule type" value="Transcribed_RNA"/>
</dbReference>
<organism evidence="1">
    <name type="scientific">Rhizophora mucronata</name>
    <name type="common">Asiatic mangrove</name>
    <dbReference type="NCBI Taxonomy" id="61149"/>
    <lineage>
        <taxon>Eukaryota</taxon>
        <taxon>Viridiplantae</taxon>
        <taxon>Streptophyta</taxon>
        <taxon>Embryophyta</taxon>
        <taxon>Tracheophyta</taxon>
        <taxon>Spermatophyta</taxon>
        <taxon>Magnoliopsida</taxon>
        <taxon>eudicotyledons</taxon>
        <taxon>Gunneridae</taxon>
        <taxon>Pentapetalae</taxon>
        <taxon>rosids</taxon>
        <taxon>fabids</taxon>
        <taxon>Malpighiales</taxon>
        <taxon>Rhizophoraceae</taxon>
        <taxon>Rhizophora</taxon>
    </lineage>
</organism>
<accession>A0A2P2NN30</accession>
<reference evidence="1" key="1">
    <citation type="submission" date="2018-02" db="EMBL/GenBank/DDBJ databases">
        <title>Rhizophora mucronata_Transcriptome.</title>
        <authorList>
            <person name="Meera S.P."/>
            <person name="Sreeshan A."/>
            <person name="Augustine A."/>
        </authorList>
    </citation>
    <scope>NUCLEOTIDE SEQUENCE</scope>
    <source>
        <tissue evidence="1">Leaf</tissue>
    </source>
</reference>
<dbReference type="AlphaFoldDB" id="A0A2P2NN30"/>
<sequence>MLALVSVYCRIFFWGVNDLLHELLLICPFQYTD</sequence>
<proteinExistence type="predicted"/>
<evidence type="ECO:0000313" key="1">
    <source>
        <dbReference type="EMBL" id="MBX43800.1"/>
    </source>
</evidence>